<evidence type="ECO:0000313" key="1">
    <source>
        <dbReference type="EMBL" id="GBH18310.1"/>
    </source>
</evidence>
<protein>
    <submittedName>
        <fullName evidence="1">Uncharacterized protein</fullName>
    </submittedName>
</protein>
<gene>
    <name evidence="1" type="ORF">KPSA3_04291</name>
</gene>
<dbReference type="AlphaFoldDB" id="A0AAN4Q7G5"/>
<accession>A0AAN4Q7G5</accession>
<organism evidence="1 2">
    <name type="scientific">Pseudomonas syringae pv. actinidiae</name>
    <dbReference type="NCBI Taxonomy" id="103796"/>
    <lineage>
        <taxon>Bacteria</taxon>
        <taxon>Pseudomonadati</taxon>
        <taxon>Pseudomonadota</taxon>
        <taxon>Gammaproteobacteria</taxon>
        <taxon>Pseudomonadales</taxon>
        <taxon>Pseudomonadaceae</taxon>
        <taxon>Pseudomonas</taxon>
        <taxon>Pseudomonas syringae</taxon>
    </lineage>
</organism>
<dbReference type="EMBL" id="BGKA01000154">
    <property type="protein sequence ID" value="GBH18310.1"/>
    <property type="molecule type" value="Genomic_DNA"/>
</dbReference>
<name>A0AAN4Q7G5_PSESF</name>
<comment type="caution">
    <text evidence="1">The sequence shown here is derived from an EMBL/GenBank/DDBJ whole genome shotgun (WGS) entry which is preliminary data.</text>
</comment>
<evidence type="ECO:0000313" key="2">
    <source>
        <dbReference type="Proteomes" id="UP000248291"/>
    </source>
</evidence>
<sequence length="42" mass="4432">MQQGAEQLFGLTKLIDVRRIDEIAPASAYALNIASLTTGSAP</sequence>
<dbReference type="Proteomes" id="UP000248291">
    <property type="component" value="Unassembled WGS sequence"/>
</dbReference>
<proteinExistence type="predicted"/>
<reference evidence="1 2" key="1">
    <citation type="submission" date="2018-04" db="EMBL/GenBank/DDBJ databases">
        <title>Draft genome sequence of Pseudomonas syringae pv. actinidiae biovar 3 strains isolated from kiwifruit in Kagawa prefecture.</title>
        <authorList>
            <person name="Tabuchi M."/>
            <person name="Saito M."/>
            <person name="Fujiwara S."/>
            <person name="Sasa N."/>
            <person name="Akimitsu K."/>
            <person name="Gomi K."/>
            <person name="Konishi-Sugita S."/>
            <person name="Hamano K."/>
            <person name="Kataoka I."/>
        </authorList>
    </citation>
    <scope>NUCLEOTIDE SEQUENCE [LARGE SCALE GENOMIC DNA]</scope>
    <source>
        <strain evidence="1 2">MAFF212211</strain>
    </source>
</reference>